<dbReference type="PANTHER" id="PTHR21087:SF16">
    <property type="entry name" value="SHIKIMATE KINASE 1, CHLOROPLASTIC"/>
    <property type="match status" value="1"/>
</dbReference>
<sequence>MGNTRRIALVGLMGSGKTTVGEALAQRLAVAYLDNDRELIARFGETAAGLTARYGLDAAHAAEAAVLLDVLAGDGPAIVTAAASTIESAACRRALAERAFVVWLRADPQHLAARASAGAGRPWDVDVEAQLRAQVRGRHPLYERVADLTTDTSDLDPSQTVDLLVRRIRRRTTRPLAAVPGH</sequence>
<evidence type="ECO:0000256" key="7">
    <source>
        <dbReference type="HAMAP-Rule" id="MF_00109"/>
    </source>
</evidence>
<dbReference type="InterPro" id="IPR031322">
    <property type="entry name" value="Shikimate/glucono_kinase"/>
</dbReference>
<feature type="binding site" evidence="7">
    <location>
        <begin position="14"/>
        <end position="19"/>
    </location>
    <ligand>
        <name>ATP</name>
        <dbReference type="ChEBI" id="CHEBI:30616"/>
    </ligand>
</feature>
<keyword evidence="7" id="KW-0479">Metal-binding</keyword>
<comment type="caution">
    <text evidence="8">The sequence shown here is derived from an EMBL/GenBank/DDBJ whole genome shotgun (WGS) entry which is preliminary data.</text>
</comment>
<dbReference type="SUPFAM" id="SSF52540">
    <property type="entry name" value="P-loop containing nucleoside triphosphate hydrolases"/>
    <property type="match status" value="1"/>
</dbReference>
<feature type="binding site" evidence="7">
    <location>
        <position position="18"/>
    </location>
    <ligand>
        <name>Mg(2+)</name>
        <dbReference type="ChEBI" id="CHEBI:18420"/>
    </ligand>
</feature>
<reference evidence="8 9" key="1">
    <citation type="journal article" date="2019" name="Int. J. Syst. Evol. Microbiol.">
        <title>The Global Catalogue of Microorganisms (GCM) 10K type strain sequencing project: providing services to taxonomists for standard genome sequencing and annotation.</title>
        <authorList>
            <consortium name="The Broad Institute Genomics Platform"/>
            <consortium name="The Broad Institute Genome Sequencing Center for Infectious Disease"/>
            <person name="Wu L."/>
            <person name="Ma J."/>
        </authorList>
    </citation>
    <scope>NUCLEOTIDE SEQUENCE [LARGE SCALE GENOMIC DNA]</scope>
    <source>
        <strain evidence="8 9">JCM 10671</strain>
    </source>
</reference>
<evidence type="ECO:0000256" key="6">
    <source>
        <dbReference type="ARBA" id="ARBA00023141"/>
    </source>
</evidence>
<dbReference type="HAMAP" id="MF_00109">
    <property type="entry name" value="Shikimate_kinase"/>
    <property type="match status" value="1"/>
</dbReference>
<evidence type="ECO:0000313" key="8">
    <source>
        <dbReference type="EMBL" id="GAA0609331.1"/>
    </source>
</evidence>
<keyword evidence="3 7" id="KW-0547">Nucleotide-binding</keyword>
<name>A0ABN1GDP0_9ACTN</name>
<keyword evidence="1 7" id="KW-0028">Amino-acid biosynthesis</keyword>
<dbReference type="PANTHER" id="PTHR21087">
    <property type="entry name" value="SHIKIMATE KINASE"/>
    <property type="match status" value="1"/>
</dbReference>
<comment type="function">
    <text evidence="7">Catalyzes the specific phosphorylation of the 3-hydroxyl group of shikimic acid using ATP as a cosubstrate.</text>
</comment>
<organism evidence="8 9">
    <name type="scientific">Sporichthya brevicatena</name>
    <dbReference type="NCBI Taxonomy" id="171442"/>
    <lineage>
        <taxon>Bacteria</taxon>
        <taxon>Bacillati</taxon>
        <taxon>Actinomycetota</taxon>
        <taxon>Actinomycetes</taxon>
        <taxon>Sporichthyales</taxon>
        <taxon>Sporichthyaceae</taxon>
        <taxon>Sporichthya</taxon>
    </lineage>
</organism>
<feature type="binding site" evidence="7">
    <location>
        <position position="121"/>
    </location>
    <ligand>
        <name>ATP</name>
        <dbReference type="ChEBI" id="CHEBI:30616"/>
    </ligand>
</feature>
<comment type="similarity">
    <text evidence="7">Belongs to the shikimate kinase family.</text>
</comment>
<keyword evidence="5 7" id="KW-0067">ATP-binding</keyword>
<comment type="caution">
    <text evidence="7">Lacks conserved residue(s) required for the propagation of feature annotation.</text>
</comment>
<dbReference type="RefSeq" id="WP_344602102.1">
    <property type="nucleotide sequence ID" value="NZ_BAAAHE010000007.1"/>
</dbReference>
<evidence type="ECO:0000256" key="2">
    <source>
        <dbReference type="ARBA" id="ARBA00022679"/>
    </source>
</evidence>
<keyword evidence="4 7" id="KW-0418">Kinase</keyword>
<evidence type="ECO:0000256" key="4">
    <source>
        <dbReference type="ARBA" id="ARBA00022777"/>
    </source>
</evidence>
<evidence type="ECO:0000256" key="5">
    <source>
        <dbReference type="ARBA" id="ARBA00022840"/>
    </source>
</evidence>
<feature type="binding site" evidence="7">
    <location>
        <position position="36"/>
    </location>
    <ligand>
        <name>substrate</name>
    </ligand>
</feature>
<dbReference type="InterPro" id="IPR027417">
    <property type="entry name" value="P-loop_NTPase"/>
</dbReference>
<dbReference type="Proteomes" id="UP001500957">
    <property type="component" value="Unassembled WGS sequence"/>
</dbReference>
<dbReference type="PRINTS" id="PR01100">
    <property type="entry name" value="SHIKIMTKNASE"/>
</dbReference>
<comment type="catalytic activity">
    <reaction evidence="7">
        <text>shikimate + ATP = 3-phosphoshikimate + ADP + H(+)</text>
        <dbReference type="Rhea" id="RHEA:13121"/>
        <dbReference type="ChEBI" id="CHEBI:15378"/>
        <dbReference type="ChEBI" id="CHEBI:30616"/>
        <dbReference type="ChEBI" id="CHEBI:36208"/>
        <dbReference type="ChEBI" id="CHEBI:145989"/>
        <dbReference type="ChEBI" id="CHEBI:456216"/>
        <dbReference type="EC" id="2.7.1.71"/>
    </reaction>
</comment>
<evidence type="ECO:0000256" key="1">
    <source>
        <dbReference type="ARBA" id="ARBA00022605"/>
    </source>
</evidence>
<accession>A0ABN1GDP0</accession>
<dbReference type="Pfam" id="PF01202">
    <property type="entry name" value="SKI"/>
    <property type="match status" value="1"/>
</dbReference>
<dbReference type="EC" id="2.7.1.71" evidence="7"/>
<proteinExistence type="inferred from homology"/>
<comment type="subunit">
    <text evidence="7">Monomer.</text>
</comment>
<protein>
    <recommendedName>
        <fullName evidence="7">Shikimate kinase</fullName>
        <shortName evidence="7">SK</shortName>
        <ecNumber evidence="7">2.7.1.71</ecNumber>
    </recommendedName>
</protein>
<keyword evidence="2 7" id="KW-0808">Transferase</keyword>
<feature type="binding site" evidence="7">
    <location>
        <position position="138"/>
    </location>
    <ligand>
        <name>substrate</name>
    </ligand>
</feature>
<evidence type="ECO:0000256" key="3">
    <source>
        <dbReference type="ARBA" id="ARBA00022741"/>
    </source>
</evidence>
<gene>
    <name evidence="7" type="primary">aroK</name>
    <name evidence="8" type="ORF">GCM10009547_09260</name>
</gene>
<dbReference type="Gene3D" id="3.40.50.300">
    <property type="entry name" value="P-loop containing nucleotide triphosphate hydrolases"/>
    <property type="match status" value="1"/>
</dbReference>
<keyword evidence="7" id="KW-0460">Magnesium</keyword>
<keyword evidence="9" id="KW-1185">Reference proteome</keyword>
<keyword evidence="6 7" id="KW-0057">Aromatic amino acid biosynthesis</keyword>
<keyword evidence="7" id="KW-0963">Cytoplasm</keyword>
<comment type="subcellular location">
    <subcellularLocation>
        <location evidence="7">Cytoplasm</location>
    </subcellularLocation>
</comment>
<comment type="pathway">
    <text evidence="7">Metabolic intermediate biosynthesis; chorismate biosynthesis; chorismate from D-erythrose 4-phosphate and phosphoenolpyruvate: step 5/7.</text>
</comment>
<dbReference type="EMBL" id="BAAAHE010000007">
    <property type="protein sequence ID" value="GAA0609331.1"/>
    <property type="molecule type" value="Genomic_DNA"/>
</dbReference>
<dbReference type="InterPro" id="IPR000623">
    <property type="entry name" value="Shikimate_kinase/TSH1"/>
</dbReference>
<comment type="cofactor">
    <cofactor evidence="7">
        <name>Mg(2+)</name>
        <dbReference type="ChEBI" id="CHEBI:18420"/>
    </cofactor>
    <text evidence="7">Binds 1 Mg(2+) ion per subunit.</text>
</comment>
<evidence type="ECO:0000313" key="9">
    <source>
        <dbReference type="Proteomes" id="UP001500957"/>
    </source>
</evidence>